<proteinExistence type="predicted"/>
<protein>
    <submittedName>
        <fullName evidence="1">Uncharacterized protein</fullName>
    </submittedName>
</protein>
<dbReference type="RefSeq" id="XP_053028308.1">
    <property type="nucleotide sequence ID" value="XM_053164330.1"/>
</dbReference>
<gene>
    <name evidence="1" type="ORF">PtA15_17A235</name>
</gene>
<evidence type="ECO:0000313" key="1">
    <source>
        <dbReference type="EMBL" id="WAQ92753.1"/>
    </source>
</evidence>
<evidence type="ECO:0000313" key="2">
    <source>
        <dbReference type="Proteomes" id="UP001164743"/>
    </source>
</evidence>
<dbReference type="EMBL" id="CP110437">
    <property type="protein sequence ID" value="WAQ92753.1"/>
    <property type="molecule type" value="Genomic_DNA"/>
</dbReference>
<keyword evidence="2" id="KW-1185">Reference proteome</keyword>
<dbReference type="Proteomes" id="UP001164743">
    <property type="component" value="Chromosome 17A"/>
</dbReference>
<accession>A0ABY7D553</accession>
<organism evidence="1 2">
    <name type="scientific">Puccinia triticina</name>
    <dbReference type="NCBI Taxonomy" id="208348"/>
    <lineage>
        <taxon>Eukaryota</taxon>
        <taxon>Fungi</taxon>
        <taxon>Dikarya</taxon>
        <taxon>Basidiomycota</taxon>
        <taxon>Pucciniomycotina</taxon>
        <taxon>Pucciniomycetes</taxon>
        <taxon>Pucciniales</taxon>
        <taxon>Pucciniaceae</taxon>
        <taxon>Puccinia</taxon>
    </lineage>
</organism>
<dbReference type="GeneID" id="77805225"/>
<reference evidence="1" key="1">
    <citation type="submission" date="2022-10" db="EMBL/GenBank/DDBJ databases">
        <title>Puccinia triticina Genome sequencing and assembly.</title>
        <authorList>
            <person name="Li C."/>
        </authorList>
    </citation>
    <scope>NUCLEOTIDE SEQUENCE</scope>
    <source>
        <strain evidence="1">Pt15</strain>
    </source>
</reference>
<name>A0ABY7D553_9BASI</name>
<sequence>MINSHANNPIPCKFLHHLQLLCGPASFFGNLRWLLRSGLQLPPHILTSPTHQDAYNVVRDLGRVLRAVKEGKIACSSGPGLPKIARPAAGAADQISSQEGPAAWFKPAQALHPLPFVAHLPLRSDLRAVLWCWMAARLRSDSRLQPLLKQEQPSHNLGARFKGIGLLWRGIVPTPTVTILDRDHVVYILGYNMLRSASSNHHLTPLTVSRLPGGYSAEESALESVPLLSLTSRPPGMPRP</sequence>